<reference evidence="3 4" key="1">
    <citation type="submission" date="2020-04" db="EMBL/GenBank/DDBJ databases">
        <title>Thermobifida alba genome sequencing and assembly.</title>
        <authorList>
            <person name="Luzics S."/>
            <person name="Horvath B."/>
            <person name="Nagy I."/>
            <person name="Toth A."/>
            <person name="Nagy I."/>
            <person name="Kukolya J."/>
        </authorList>
    </citation>
    <scope>NUCLEOTIDE SEQUENCE [LARGE SCALE GENOMIC DNA]</scope>
    <source>
        <strain evidence="3 4">DSM 43795</strain>
    </source>
</reference>
<feature type="transmembrane region" description="Helical" evidence="2">
    <location>
        <begin position="45"/>
        <end position="67"/>
    </location>
</feature>
<name>A0ABY4L6P3_THEAE</name>
<evidence type="ECO:0000256" key="1">
    <source>
        <dbReference type="SAM" id="MobiDB-lite"/>
    </source>
</evidence>
<dbReference type="CDD" id="cd16386">
    <property type="entry name" value="TcpC_N"/>
    <property type="match status" value="1"/>
</dbReference>
<dbReference type="Pfam" id="PF12642">
    <property type="entry name" value="TpcC"/>
    <property type="match status" value="1"/>
</dbReference>
<proteinExistence type="predicted"/>
<protein>
    <submittedName>
        <fullName evidence="3">Conjugal transfer protein</fullName>
    </submittedName>
</protein>
<organism evidence="3 4">
    <name type="scientific">Thermobifida alba</name>
    <name type="common">Thermomonospora alba</name>
    <dbReference type="NCBI Taxonomy" id="53522"/>
    <lineage>
        <taxon>Bacteria</taxon>
        <taxon>Bacillati</taxon>
        <taxon>Actinomycetota</taxon>
        <taxon>Actinomycetes</taxon>
        <taxon>Streptosporangiales</taxon>
        <taxon>Nocardiopsidaceae</taxon>
        <taxon>Thermobifida</taxon>
    </lineage>
</organism>
<dbReference type="Proteomes" id="UP000832041">
    <property type="component" value="Chromosome"/>
</dbReference>
<dbReference type="Gene3D" id="3.10.450.540">
    <property type="match status" value="1"/>
</dbReference>
<accession>A0ABY4L6P3</accession>
<dbReference type="CDD" id="cd16428">
    <property type="entry name" value="TcpC_C"/>
    <property type="match status" value="1"/>
</dbReference>
<keyword evidence="2" id="KW-0472">Membrane</keyword>
<evidence type="ECO:0000313" key="3">
    <source>
        <dbReference type="EMBL" id="UPT22975.1"/>
    </source>
</evidence>
<evidence type="ECO:0000256" key="2">
    <source>
        <dbReference type="SAM" id="Phobius"/>
    </source>
</evidence>
<feature type="region of interest" description="Disordered" evidence="1">
    <location>
        <begin position="1"/>
        <end position="40"/>
    </location>
</feature>
<evidence type="ECO:0000313" key="4">
    <source>
        <dbReference type="Proteomes" id="UP000832041"/>
    </source>
</evidence>
<keyword evidence="2" id="KW-0812">Transmembrane</keyword>
<dbReference type="InterPro" id="IPR024735">
    <property type="entry name" value="TcpC"/>
</dbReference>
<keyword evidence="2" id="KW-1133">Transmembrane helix</keyword>
<keyword evidence="4" id="KW-1185">Reference proteome</keyword>
<dbReference type="InterPro" id="IPR035628">
    <property type="entry name" value="TcpC_C"/>
</dbReference>
<gene>
    <name evidence="3" type="ORF">FOF52_20180</name>
</gene>
<dbReference type="EMBL" id="CP051627">
    <property type="protein sequence ID" value="UPT22975.1"/>
    <property type="molecule type" value="Genomic_DNA"/>
</dbReference>
<sequence length="325" mass="34701">MAGRSAAGRGSVIDEGSSAAAEEPLDAAPRRGGTRRPRAGAGGRWWVWVGRAVLWAFIIVVLFNGLWLPLRENFFPRAAQEPVVDDTVDFPETAAASLAVRFAEVYLNADPDRAGERAEALAEFVPEGRATAFDLPGAHLSATGVEVLVVDVRDEHNALVRLAADVNGEPMTLDVPVYADQDGTALVVSGRPALLAAPDKAVLPDTSFETDPDARAALEPTLKGFFEAYAQNHEHLDPYLERGADIAALPDGLLRFGAVTEVKVPAAVRDAAQDVRVAQVTVVWLLPGEGEEDAAELTQSYDVTVVGDDGDWRVRDIRGALNSFG</sequence>
<dbReference type="RefSeq" id="WP_248591491.1">
    <property type="nucleotide sequence ID" value="NZ_BAABEB010000011.1"/>
</dbReference>